<feature type="signal peptide" evidence="2">
    <location>
        <begin position="1"/>
        <end position="20"/>
    </location>
</feature>
<proteinExistence type="predicted"/>
<feature type="chain" id="PRO_5038834626" description="LysM domain-containing protein" evidence="2">
    <location>
        <begin position="21"/>
        <end position="400"/>
    </location>
</feature>
<feature type="compositionally biased region" description="Polar residues" evidence="1">
    <location>
        <begin position="177"/>
        <end position="193"/>
    </location>
</feature>
<feature type="domain" description="LysM" evidence="3">
    <location>
        <begin position="47"/>
        <end position="91"/>
    </location>
</feature>
<dbReference type="OrthoDB" id="2989771at2"/>
<evidence type="ECO:0000256" key="2">
    <source>
        <dbReference type="SAM" id="SignalP"/>
    </source>
</evidence>
<dbReference type="EMBL" id="FN568063">
    <property type="protein sequence ID" value="CBJ21481.1"/>
    <property type="molecule type" value="Genomic_DNA"/>
</dbReference>
<dbReference type="HOGENOM" id="CLU_032478_1_0_9"/>
<dbReference type="SMART" id="SM00257">
    <property type="entry name" value="LysM"/>
    <property type="match status" value="1"/>
</dbReference>
<gene>
    <name evidence="4" type="ordered locus">smi_0196</name>
</gene>
<dbReference type="InterPro" id="IPR036779">
    <property type="entry name" value="LysM_dom_sf"/>
</dbReference>
<dbReference type="KEGG" id="smb:smi_0196"/>
<feature type="compositionally biased region" description="Polar residues" evidence="1">
    <location>
        <begin position="211"/>
        <end position="226"/>
    </location>
</feature>
<dbReference type="AlphaFoldDB" id="D3H6I9"/>
<dbReference type="Gene3D" id="3.10.350.10">
    <property type="entry name" value="LysM domain"/>
    <property type="match status" value="1"/>
</dbReference>
<name>D3H6I9_STRM6</name>
<dbReference type="InterPro" id="IPR018392">
    <property type="entry name" value="LysM"/>
</dbReference>
<evidence type="ECO:0000259" key="3">
    <source>
        <dbReference type="PROSITE" id="PS51782"/>
    </source>
</evidence>
<protein>
    <recommendedName>
        <fullName evidence="3">LysM domain-containing protein</fullName>
    </recommendedName>
</protein>
<organism evidence="4 5">
    <name type="scientific">Streptococcus mitis (strain B6)</name>
    <dbReference type="NCBI Taxonomy" id="365659"/>
    <lineage>
        <taxon>Bacteria</taxon>
        <taxon>Bacillati</taxon>
        <taxon>Bacillota</taxon>
        <taxon>Bacilli</taxon>
        <taxon>Lactobacillales</taxon>
        <taxon>Streptococcaceae</taxon>
        <taxon>Streptococcus</taxon>
        <taxon>Streptococcus mitis group</taxon>
    </lineage>
</organism>
<dbReference type="Pfam" id="PF01476">
    <property type="entry name" value="LysM"/>
    <property type="match status" value="1"/>
</dbReference>
<accession>D3H6I9</accession>
<dbReference type="eggNOG" id="COG1388">
    <property type="taxonomic scope" value="Bacteria"/>
</dbReference>
<keyword evidence="2" id="KW-0732">Signal</keyword>
<evidence type="ECO:0000313" key="5">
    <source>
        <dbReference type="Proteomes" id="UP000008563"/>
    </source>
</evidence>
<sequence length="400" mass="42530">MKKRMLLASTVALSFAPVLAIQAEEVLWIARSVEQIQNDLTKTDNKTSYTVQYGDTLSTIAEALGVDVTVLANLNKITNMDLIFPETVLTTTVNEAEEVTEVEVQTPQADSSEEVTTATADLTTNQVTVTDQTVQVADLSQPIAEAPTAIETTSTKEVASSSEVTKTVIASEEVAPSTGTSVPEEQTAETSSAVAEAGSQATIPAEKEETQASPQAESAVEATTTPVEEKGTETTATSSEEAKEASSNEATTAVSTYQPEEAKTVSTTYAAPAAPDYAGLAVAKSENAGLQPQTAAFKEEIANLFGITSFSGYRPGDSGDHRKGLAIDFMVPEGSELGDKIAEYAIQNMASRGISYIIWKQRFYAPFDSKYGPANTWNPMPDRGSVTENHYDHVHVSMNG</sequence>
<evidence type="ECO:0000313" key="4">
    <source>
        <dbReference type="EMBL" id="CBJ21481.1"/>
    </source>
</evidence>
<feature type="compositionally biased region" description="Polar residues" evidence="1">
    <location>
        <begin position="254"/>
        <end position="263"/>
    </location>
</feature>
<dbReference type="RefSeq" id="WP_000746973.1">
    <property type="nucleotide sequence ID" value="NC_013853.1"/>
</dbReference>
<reference evidence="4 5" key="1">
    <citation type="journal article" date="2010" name="PLoS ONE">
        <title>The genome of Streptococcus mitis B6--what is a commensal?</title>
        <authorList>
            <person name="Denapaite D."/>
            <person name="Brueckner R."/>
            <person name="Nuhn M."/>
            <person name="Reichmann P."/>
            <person name="Henrich B."/>
            <person name="Maurer P."/>
            <person name="Schaehle Y."/>
            <person name="Selbmann P."/>
            <person name="Zimmermann W."/>
            <person name="Wambutt R."/>
            <person name="Hakenbeck R."/>
        </authorList>
    </citation>
    <scope>NUCLEOTIDE SEQUENCE [LARGE SCALE GENOMIC DNA]</scope>
    <source>
        <strain evidence="4 5">B6</strain>
    </source>
</reference>
<feature type="region of interest" description="Disordered" evidence="1">
    <location>
        <begin position="152"/>
        <end position="263"/>
    </location>
</feature>
<dbReference type="STRING" id="365659.smi_0196"/>
<dbReference type="CDD" id="cd00118">
    <property type="entry name" value="LysM"/>
    <property type="match status" value="1"/>
</dbReference>
<dbReference type="PROSITE" id="PS51782">
    <property type="entry name" value="LYSM"/>
    <property type="match status" value="1"/>
</dbReference>
<dbReference type="SUPFAM" id="SSF54106">
    <property type="entry name" value="LysM domain"/>
    <property type="match status" value="1"/>
</dbReference>
<feature type="compositionally biased region" description="Polar residues" evidence="1">
    <location>
        <begin position="152"/>
        <end position="165"/>
    </location>
</feature>
<dbReference type="Pfam" id="PF26571">
    <property type="entry name" value="VldE"/>
    <property type="match status" value="1"/>
</dbReference>
<dbReference type="InterPro" id="IPR058593">
    <property type="entry name" value="ARB_07466-like_C"/>
</dbReference>
<dbReference type="Proteomes" id="UP000008563">
    <property type="component" value="Chromosome"/>
</dbReference>
<dbReference type="PATRIC" id="fig|365659.3.peg.190"/>
<evidence type="ECO:0000256" key="1">
    <source>
        <dbReference type="SAM" id="MobiDB-lite"/>
    </source>
</evidence>